<comment type="caution">
    <text evidence="5">The sequence shown here is derived from an EMBL/GenBank/DDBJ whole genome shotgun (WGS) entry which is preliminary data.</text>
</comment>
<evidence type="ECO:0000313" key="6">
    <source>
        <dbReference type="Proteomes" id="UP000274046"/>
    </source>
</evidence>
<organism evidence="5 6">
    <name type="scientific">Pedobacter jejuensis</name>
    <dbReference type="NCBI Taxonomy" id="1268550"/>
    <lineage>
        <taxon>Bacteria</taxon>
        <taxon>Pseudomonadati</taxon>
        <taxon>Bacteroidota</taxon>
        <taxon>Sphingobacteriia</taxon>
        <taxon>Sphingobacteriales</taxon>
        <taxon>Sphingobacteriaceae</taxon>
        <taxon>Pedobacter</taxon>
    </lineage>
</organism>
<dbReference type="AlphaFoldDB" id="A0A3N0BW63"/>
<dbReference type="SUPFAM" id="SSF53756">
    <property type="entry name" value="UDP-Glycosyltransferase/glycogen phosphorylase"/>
    <property type="match status" value="1"/>
</dbReference>
<evidence type="ECO:0000313" key="5">
    <source>
        <dbReference type="EMBL" id="RNL53953.1"/>
    </source>
</evidence>
<evidence type="ECO:0000259" key="4">
    <source>
        <dbReference type="Pfam" id="PF13439"/>
    </source>
</evidence>
<accession>A0A3N0BW63</accession>
<gene>
    <name evidence="5" type="ORF">D7004_07585</name>
</gene>
<protein>
    <submittedName>
        <fullName evidence="5">Glycosyltransferase family 1 protein</fullName>
    </submittedName>
</protein>
<sequence>MLTKDSKILFISNTAHLGGAESSLLDVVSILTGSFQAIVALPGNGRLAQKLQMMAALYFVKLIRFKRNGAFGLAPQLWQLFKGVIRISRIVVSEKVGCIYANTTQAYLYALPVKLITGRPLIWHLRDNLPGARLTWLLSFFADKIICVSDHLLQQLPHKDKAYLVYNGIDTRNWRRPVRSEGGLRTELGLDRKKLIIAHIGQLIPWKRHELFIEVASKILNHNSNVHCVIIGSDLFNDSTSYKALLVKKIKSLDLTNHLTMMNHRENILCKLADVDVLVHLAEQEPFGRILVEAMSLEIPIVAMNSGGPAEVVIEGQSGFLMDNSKPQDIAKKICLLLNSPSLREKFGKEARRLVEDKFNLNSLEKIRDIIFSLND</sequence>
<dbReference type="Gene3D" id="3.40.50.2000">
    <property type="entry name" value="Glycogen Phosphorylase B"/>
    <property type="match status" value="2"/>
</dbReference>
<evidence type="ECO:0000259" key="3">
    <source>
        <dbReference type="Pfam" id="PF00534"/>
    </source>
</evidence>
<dbReference type="GO" id="GO:0016757">
    <property type="term" value="F:glycosyltransferase activity"/>
    <property type="evidence" value="ECO:0007669"/>
    <property type="project" value="UniProtKB-KW"/>
</dbReference>
<dbReference type="PANTHER" id="PTHR12526">
    <property type="entry name" value="GLYCOSYLTRANSFERASE"/>
    <property type="match status" value="1"/>
</dbReference>
<evidence type="ECO:0000256" key="2">
    <source>
        <dbReference type="ARBA" id="ARBA00022679"/>
    </source>
</evidence>
<dbReference type="OrthoDB" id="9806653at2"/>
<dbReference type="CDD" id="cd03801">
    <property type="entry name" value="GT4_PimA-like"/>
    <property type="match status" value="1"/>
</dbReference>
<dbReference type="PANTHER" id="PTHR12526:SF629">
    <property type="entry name" value="TEICHURONIC ACID BIOSYNTHESIS GLYCOSYLTRANSFERASE TUAH-RELATED"/>
    <property type="match status" value="1"/>
</dbReference>
<reference evidence="5 6" key="1">
    <citation type="submission" date="2018-10" db="EMBL/GenBank/DDBJ databases">
        <title>Genome sequencing of Pedobacter jejuensis TNB23.</title>
        <authorList>
            <person name="Cho Y.-J."/>
            <person name="Cho A."/>
            <person name="Kim O.-S."/>
        </authorList>
    </citation>
    <scope>NUCLEOTIDE SEQUENCE [LARGE SCALE GENOMIC DNA]</scope>
    <source>
        <strain evidence="5 6">TNB23</strain>
    </source>
</reference>
<proteinExistence type="predicted"/>
<dbReference type="InterPro" id="IPR001296">
    <property type="entry name" value="Glyco_trans_1"/>
</dbReference>
<keyword evidence="2 5" id="KW-0808">Transferase</keyword>
<name>A0A3N0BW63_9SPHI</name>
<dbReference type="EMBL" id="RBEE01000012">
    <property type="protein sequence ID" value="RNL53953.1"/>
    <property type="molecule type" value="Genomic_DNA"/>
</dbReference>
<keyword evidence="1" id="KW-0328">Glycosyltransferase</keyword>
<dbReference type="Pfam" id="PF00534">
    <property type="entry name" value="Glycos_transf_1"/>
    <property type="match status" value="1"/>
</dbReference>
<evidence type="ECO:0000256" key="1">
    <source>
        <dbReference type="ARBA" id="ARBA00022676"/>
    </source>
</evidence>
<dbReference type="InterPro" id="IPR028098">
    <property type="entry name" value="Glyco_trans_4-like_N"/>
</dbReference>
<dbReference type="Pfam" id="PF13439">
    <property type="entry name" value="Glyco_transf_4"/>
    <property type="match status" value="1"/>
</dbReference>
<keyword evidence="6" id="KW-1185">Reference proteome</keyword>
<feature type="domain" description="Glycosyl transferase family 1" evidence="3">
    <location>
        <begin position="186"/>
        <end position="353"/>
    </location>
</feature>
<feature type="domain" description="Glycosyltransferase subfamily 4-like N-terminal" evidence="4">
    <location>
        <begin position="18"/>
        <end position="171"/>
    </location>
</feature>
<dbReference type="Proteomes" id="UP000274046">
    <property type="component" value="Unassembled WGS sequence"/>
</dbReference>
<dbReference type="RefSeq" id="WP_123205277.1">
    <property type="nucleotide sequence ID" value="NZ_RBEE01000012.1"/>
</dbReference>